<dbReference type="PANTHER" id="PTHR11461">
    <property type="entry name" value="SERINE PROTEASE INHIBITOR, SERPIN"/>
    <property type="match status" value="1"/>
</dbReference>
<evidence type="ECO:0000313" key="4">
    <source>
        <dbReference type="Proteomes" id="UP000829354"/>
    </source>
</evidence>
<dbReference type="PANTHER" id="PTHR11461:SF211">
    <property type="entry name" value="GH10112P-RELATED"/>
    <property type="match status" value="1"/>
</dbReference>
<dbReference type="InterPro" id="IPR023796">
    <property type="entry name" value="Serpin_dom"/>
</dbReference>
<keyword evidence="4" id="KW-1185">Reference proteome</keyword>
<organism evidence="3 4">
    <name type="scientific">Caenorhabditis briggsae</name>
    <dbReference type="NCBI Taxonomy" id="6238"/>
    <lineage>
        <taxon>Eukaryota</taxon>
        <taxon>Metazoa</taxon>
        <taxon>Ecdysozoa</taxon>
        <taxon>Nematoda</taxon>
        <taxon>Chromadorea</taxon>
        <taxon>Rhabditida</taxon>
        <taxon>Rhabditina</taxon>
        <taxon>Rhabditomorpha</taxon>
        <taxon>Rhabditoidea</taxon>
        <taxon>Rhabditidae</taxon>
        <taxon>Peloderinae</taxon>
        <taxon>Caenorhabditis</taxon>
    </lineage>
</organism>
<proteinExistence type="inferred from homology"/>
<dbReference type="InterPro" id="IPR042185">
    <property type="entry name" value="Serpin_sf_2"/>
</dbReference>
<dbReference type="Gene3D" id="2.30.39.10">
    <property type="entry name" value="Alpha-1-antitrypsin, domain 1"/>
    <property type="match status" value="1"/>
</dbReference>
<dbReference type="GO" id="GO:0004867">
    <property type="term" value="F:serine-type endopeptidase inhibitor activity"/>
    <property type="evidence" value="ECO:0007669"/>
    <property type="project" value="InterPro"/>
</dbReference>
<gene>
    <name evidence="3" type="ORF">L5515_012277</name>
</gene>
<comment type="similarity">
    <text evidence="1">Belongs to the serpin family.</text>
</comment>
<dbReference type="GO" id="GO:0005615">
    <property type="term" value="C:extracellular space"/>
    <property type="evidence" value="ECO:0007669"/>
    <property type="project" value="InterPro"/>
</dbReference>
<dbReference type="AlphaFoldDB" id="A0AAE9EXS5"/>
<dbReference type="Pfam" id="PF00079">
    <property type="entry name" value="Serpin"/>
    <property type="match status" value="1"/>
</dbReference>
<accession>A0AAE9EXS5</accession>
<dbReference type="EMBL" id="CP092623">
    <property type="protein sequence ID" value="UMM30366.1"/>
    <property type="molecule type" value="Genomic_DNA"/>
</dbReference>
<evidence type="ECO:0000256" key="1">
    <source>
        <dbReference type="ARBA" id="ARBA00009500"/>
    </source>
</evidence>
<evidence type="ECO:0000259" key="2">
    <source>
        <dbReference type="Pfam" id="PF00079"/>
    </source>
</evidence>
<name>A0AAE9EXS5_CAEBR</name>
<reference evidence="3 4" key="1">
    <citation type="submission" date="2022-04" db="EMBL/GenBank/DDBJ databases">
        <title>Chromosome-level reference genomes for two strains of Caenorhabditis briggsae: an improved platform for comparative genomics.</title>
        <authorList>
            <person name="Stevens L."/>
            <person name="Andersen E."/>
        </authorList>
    </citation>
    <scope>NUCLEOTIDE SEQUENCE [LARGE SCALE GENOMIC DNA]</scope>
    <source>
        <strain evidence="3">VX34</strain>
        <tissue evidence="3">Whole-organism</tissue>
    </source>
</reference>
<dbReference type="InterPro" id="IPR036186">
    <property type="entry name" value="Serpin_sf"/>
</dbReference>
<protein>
    <recommendedName>
        <fullName evidence="2">Serpin domain-containing protein</fullName>
    </recommendedName>
</protein>
<evidence type="ECO:0000313" key="3">
    <source>
        <dbReference type="EMBL" id="UMM30366.1"/>
    </source>
</evidence>
<dbReference type="InterPro" id="IPR000215">
    <property type="entry name" value="Serpin_fam"/>
</dbReference>
<dbReference type="SUPFAM" id="SSF56574">
    <property type="entry name" value="Serpins"/>
    <property type="match status" value="1"/>
</dbReference>
<sequence length="425" mass="49675">MESKLDELSSYLKKYNAKITDFLLEKGTDEDATEYFINLLSVFKATRPAAEMTKPYTLKSKEIDEYCHRYGRHSLELSVIEDFLKMDILCLKVQTESENSSSITNSFNYDPFYGWFIDLLHTSERKFYTSPEDSHDVEFMCFTGYKHNYSENELFRMVEIEIKTFTSLYVFLPREHFKLNEIMKNMKDTEQFHKLKSSSKKTYINIAIPNFKISSELNLETFVESIEIDQRLTNLVTKNCFETIKENVSCTHKAHFEFTDRKYEEEDEDYYGYPKVGRPYDISLEAVMSRISEEYKMKEFVADHSFVFVLEKDSHYLAIIARFSAHMSNGSDEGRSRSNTRGTSVESYIWTLILTVIAESEALKEEMSYAHQLSRTVAHMSRKSRYDSQVCLNTCEDGEYCIKWILSILKSYGTDAESSGHEKVG</sequence>
<feature type="domain" description="Serpin" evidence="2">
    <location>
        <begin position="121"/>
        <end position="315"/>
    </location>
</feature>
<dbReference type="Proteomes" id="UP000829354">
    <property type="component" value="Chromosome IV"/>
</dbReference>